<dbReference type="PANTHER" id="PTHR23284">
    <property type="entry name" value="PROLACTIN REGULATORY ELEMENT BINDING PROTEIN"/>
    <property type="match status" value="1"/>
</dbReference>
<keyword evidence="10" id="KW-0472">Membrane</keyword>
<proteinExistence type="predicted"/>
<dbReference type="Proteomes" id="UP000626092">
    <property type="component" value="Unassembled WGS sequence"/>
</dbReference>
<evidence type="ECO:0000313" key="13">
    <source>
        <dbReference type="Proteomes" id="UP000626092"/>
    </source>
</evidence>
<keyword evidence="5" id="KW-0677">Repeat</keyword>
<dbReference type="GO" id="GO:0006888">
    <property type="term" value="P:endoplasmic reticulum to Golgi vesicle-mediated transport"/>
    <property type="evidence" value="ECO:0007669"/>
    <property type="project" value="TreeGrafter"/>
</dbReference>
<keyword evidence="3" id="KW-0853">WD repeat</keyword>
<keyword evidence="13" id="KW-1185">Reference proteome</keyword>
<dbReference type="GO" id="GO:0005789">
    <property type="term" value="C:endoplasmic reticulum membrane"/>
    <property type="evidence" value="ECO:0007669"/>
    <property type="project" value="UniProtKB-SubCell"/>
</dbReference>
<evidence type="ECO:0000313" key="12">
    <source>
        <dbReference type="EMBL" id="KAF7147415.1"/>
    </source>
</evidence>
<dbReference type="InterPro" id="IPR045260">
    <property type="entry name" value="Sec12-like"/>
</dbReference>
<evidence type="ECO:0000256" key="8">
    <source>
        <dbReference type="ARBA" id="ARBA00022927"/>
    </source>
</evidence>
<protein>
    <submittedName>
        <fullName evidence="12">Uncharacterized protein</fullName>
    </submittedName>
</protein>
<comment type="subcellular location">
    <subcellularLocation>
        <location evidence="11">Endomembrane system</location>
        <topology evidence="11">Single-pass membrane protein</topology>
    </subcellularLocation>
    <subcellularLocation>
        <location evidence="1">Endoplasmic reticulum membrane</location>
    </subcellularLocation>
</comment>
<evidence type="ECO:0000256" key="2">
    <source>
        <dbReference type="ARBA" id="ARBA00022448"/>
    </source>
</evidence>
<dbReference type="AlphaFoldDB" id="A0A834LPI2"/>
<evidence type="ECO:0000256" key="4">
    <source>
        <dbReference type="ARBA" id="ARBA00022692"/>
    </source>
</evidence>
<evidence type="ECO:0000256" key="9">
    <source>
        <dbReference type="ARBA" id="ARBA00022989"/>
    </source>
</evidence>
<dbReference type="PANTHER" id="PTHR23284:SF0">
    <property type="entry name" value="PROLACTIN REGULATORY ELEMENT-BINDING PROTEIN"/>
    <property type="match status" value="1"/>
</dbReference>
<dbReference type="GO" id="GO:0015031">
    <property type="term" value="P:protein transport"/>
    <property type="evidence" value="ECO:0007669"/>
    <property type="project" value="UniProtKB-KW"/>
</dbReference>
<gene>
    <name evidence="12" type="ORF">RHSIM_Rhsim03G0186000</name>
</gene>
<keyword evidence="4" id="KW-0812">Transmembrane</keyword>
<name>A0A834LPI2_RHOSS</name>
<comment type="caution">
    <text evidence="12">The sequence shown here is derived from an EMBL/GenBank/DDBJ whole genome shotgun (WGS) entry which is preliminary data.</text>
</comment>
<keyword evidence="2" id="KW-0813">Transport</keyword>
<dbReference type="GO" id="GO:0003400">
    <property type="term" value="P:regulation of COPII vesicle coating"/>
    <property type="evidence" value="ECO:0007669"/>
    <property type="project" value="TreeGrafter"/>
</dbReference>
<organism evidence="12 13">
    <name type="scientific">Rhododendron simsii</name>
    <name type="common">Sims's rhododendron</name>
    <dbReference type="NCBI Taxonomy" id="118357"/>
    <lineage>
        <taxon>Eukaryota</taxon>
        <taxon>Viridiplantae</taxon>
        <taxon>Streptophyta</taxon>
        <taxon>Embryophyta</taxon>
        <taxon>Tracheophyta</taxon>
        <taxon>Spermatophyta</taxon>
        <taxon>Magnoliopsida</taxon>
        <taxon>eudicotyledons</taxon>
        <taxon>Gunneridae</taxon>
        <taxon>Pentapetalae</taxon>
        <taxon>asterids</taxon>
        <taxon>Ericales</taxon>
        <taxon>Ericaceae</taxon>
        <taxon>Ericoideae</taxon>
        <taxon>Rhodoreae</taxon>
        <taxon>Rhododendron</taxon>
    </lineage>
</organism>
<evidence type="ECO:0000256" key="10">
    <source>
        <dbReference type="ARBA" id="ARBA00023136"/>
    </source>
</evidence>
<evidence type="ECO:0000256" key="3">
    <source>
        <dbReference type="ARBA" id="ARBA00022574"/>
    </source>
</evidence>
<dbReference type="OrthoDB" id="2013972at2759"/>
<keyword evidence="6" id="KW-0256">Endoplasmic reticulum</keyword>
<keyword evidence="9" id="KW-1133">Transmembrane helix</keyword>
<evidence type="ECO:0000256" key="11">
    <source>
        <dbReference type="ARBA" id="ARBA00037847"/>
    </source>
</evidence>
<dbReference type="GO" id="GO:0005085">
    <property type="term" value="F:guanyl-nucleotide exchange factor activity"/>
    <property type="evidence" value="ECO:0007669"/>
    <property type="project" value="InterPro"/>
</dbReference>
<dbReference type="EMBL" id="WJXA01000003">
    <property type="protein sequence ID" value="KAF7147415.1"/>
    <property type="molecule type" value="Genomic_DNA"/>
</dbReference>
<keyword evidence="7" id="KW-0931">ER-Golgi transport</keyword>
<reference evidence="12" key="1">
    <citation type="submission" date="2019-11" db="EMBL/GenBank/DDBJ databases">
        <authorList>
            <person name="Liu Y."/>
            <person name="Hou J."/>
            <person name="Li T.-Q."/>
            <person name="Guan C.-H."/>
            <person name="Wu X."/>
            <person name="Wu H.-Z."/>
            <person name="Ling F."/>
            <person name="Zhang R."/>
            <person name="Shi X.-G."/>
            <person name="Ren J.-P."/>
            <person name="Chen E.-F."/>
            <person name="Sun J.-M."/>
        </authorList>
    </citation>
    <scope>NUCLEOTIDE SEQUENCE</scope>
    <source>
        <strain evidence="12">Adult_tree_wgs_1</strain>
        <tissue evidence="12">Leaves</tissue>
    </source>
</reference>
<evidence type="ECO:0000256" key="1">
    <source>
        <dbReference type="ARBA" id="ARBA00004586"/>
    </source>
</evidence>
<evidence type="ECO:0000256" key="7">
    <source>
        <dbReference type="ARBA" id="ARBA00022892"/>
    </source>
</evidence>
<keyword evidence="8" id="KW-0653">Protein transport</keyword>
<evidence type="ECO:0000256" key="5">
    <source>
        <dbReference type="ARBA" id="ARBA00022737"/>
    </source>
</evidence>
<evidence type="ECO:0000256" key="6">
    <source>
        <dbReference type="ARBA" id="ARBA00022824"/>
    </source>
</evidence>
<sequence>MFTVQGPHSSALFIGGVDKEANEAAKGKTEKFPQVAKLGTGSDLPYRMAVHPGGDGVICSLPKSCRCFEWDTVQSTDGKKRGLKPSDKVIDELEDVGQQLALIFNNDGSVLALGGEETPHQATFLAENRGSAVPSSETPGNALQS</sequence>
<accession>A0A834LPI2</accession>